<feature type="transmembrane region" description="Helical" evidence="8">
    <location>
        <begin position="317"/>
        <end position="336"/>
    </location>
</feature>
<evidence type="ECO:0000256" key="5">
    <source>
        <dbReference type="ARBA" id="ARBA00022692"/>
    </source>
</evidence>
<dbReference type="Proteomes" id="UP001597452">
    <property type="component" value="Unassembled WGS sequence"/>
</dbReference>
<feature type="transmembrane region" description="Helical" evidence="8">
    <location>
        <begin position="236"/>
        <end position="262"/>
    </location>
</feature>
<keyword evidence="4" id="KW-1003">Cell membrane</keyword>
<feature type="transmembrane region" description="Helical" evidence="8">
    <location>
        <begin position="356"/>
        <end position="377"/>
    </location>
</feature>
<gene>
    <name evidence="9" type="ORF">ACFSW4_15345</name>
</gene>
<feature type="transmembrane region" description="Helical" evidence="8">
    <location>
        <begin position="170"/>
        <end position="191"/>
    </location>
</feature>
<dbReference type="InterPro" id="IPR052031">
    <property type="entry name" value="Membrane_Transporter-Flippase"/>
</dbReference>
<dbReference type="PIRSF" id="PIRSF006603">
    <property type="entry name" value="DinF"/>
    <property type="match status" value="1"/>
</dbReference>
<feature type="transmembrane region" description="Helical" evidence="8">
    <location>
        <begin position="136"/>
        <end position="158"/>
    </location>
</feature>
<keyword evidence="6 8" id="KW-1133">Transmembrane helix</keyword>
<dbReference type="EMBL" id="JBHUMZ010000052">
    <property type="protein sequence ID" value="MFD2640243.1"/>
    <property type="molecule type" value="Genomic_DNA"/>
</dbReference>
<evidence type="ECO:0000256" key="6">
    <source>
        <dbReference type="ARBA" id="ARBA00022989"/>
    </source>
</evidence>
<evidence type="ECO:0000256" key="2">
    <source>
        <dbReference type="ARBA" id="ARBA00010199"/>
    </source>
</evidence>
<evidence type="ECO:0000313" key="10">
    <source>
        <dbReference type="Proteomes" id="UP001597452"/>
    </source>
</evidence>
<feature type="transmembrane region" description="Helical" evidence="8">
    <location>
        <begin position="282"/>
        <end position="305"/>
    </location>
</feature>
<dbReference type="CDD" id="cd13138">
    <property type="entry name" value="MATE_yoeA_like"/>
    <property type="match status" value="1"/>
</dbReference>
<evidence type="ECO:0000256" key="8">
    <source>
        <dbReference type="SAM" id="Phobius"/>
    </source>
</evidence>
<evidence type="ECO:0000256" key="7">
    <source>
        <dbReference type="ARBA" id="ARBA00023136"/>
    </source>
</evidence>
<keyword evidence="10" id="KW-1185">Reference proteome</keyword>
<organism evidence="9 10">
    <name type="scientific">Piscibacillus salipiscarius</name>
    <dbReference type="NCBI Taxonomy" id="299480"/>
    <lineage>
        <taxon>Bacteria</taxon>
        <taxon>Bacillati</taxon>
        <taxon>Bacillota</taxon>
        <taxon>Bacilli</taxon>
        <taxon>Bacillales</taxon>
        <taxon>Bacillaceae</taxon>
        <taxon>Piscibacillus</taxon>
    </lineage>
</organism>
<keyword evidence="3" id="KW-0813">Transport</keyword>
<feature type="transmembrane region" description="Helical" evidence="8">
    <location>
        <begin position="412"/>
        <end position="433"/>
    </location>
</feature>
<comment type="subcellular location">
    <subcellularLocation>
        <location evidence="1">Cell membrane</location>
        <topology evidence="1">Multi-pass membrane protein</topology>
    </subcellularLocation>
</comment>
<dbReference type="Pfam" id="PF01554">
    <property type="entry name" value="MatE"/>
    <property type="match status" value="2"/>
</dbReference>
<protein>
    <submittedName>
        <fullName evidence="9">MATE family efflux transporter</fullName>
    </submittedName>
</protein>
<comment type="caution">
    <text evidence="9">The sequence shown here is derived from an EMBL/GenBank/DDBJ whole genome shotgun (WGS) entry which is preliminary data.</text>
</comment>
<dbReference type="InterPro" id="IPR048279">
    <property type="entry name" value="MdtK-like"/>
</dbReference>
<feature type="transmembrane region" description="Helical" evidence="8">
    <location>
        <begin position="197"/>
        <end position="216"/>
    </location>
</feature>
<keyword evidence="7 8" id="KW-0472">Membrane</keyword>
<sequence length="445" mass="48327">MKKNQQDFTQGNILKQLVIFSGPLILASLLQTSYQFIDSLWVGNLIGDDALGSVAISSTIIFTMLAFAIGINNASLTILSQQKGRDDDEGLRRYLNGFVIVLTVLAIIMGTFGYIFAESLLNLLGTPKAMLQEAKLYLQINFLGIIFLFGYNFISTVLRALGDSRTPLRIVAIAVILNIILDPLFISVFGFGISGAAFATIFSQGVSFLIGLIYILKKQLAPFSIPFLPSKEEVRLILHLGIPSGLQMTMISAGVAAIMSVVTSFGPSVVSGFSAAQRLDSLIMLPAHALGTAVNSMAGQNIGIGNMKRVSKIAKTAVLYNFGIMFTIGLLVIPLAKYGVSLFIDETEAIEFGTTYLQIIALCYPFLGINFVLNGIVRASGAMYQVLVLNIISFWVLRFPLSALFADLMGEVGIAIGMGGSFVISSLFAYLYFRFGKWREKVLFE</sequence>
<comment type="similarity">
    <text evidence="2">Belongs to the multi antimicrobial extrusion (MATE) (TC 2.A.66.1) family.</text>
</comment>
<dbReference type="NCBIfam" id="TIGR00797">
    <property type="entry name" value="matE"/>
    <property type="match status" value="1"/>
</dbReference>
<accession>A0ABW5QE92</accession>
<evidence type="ECO:0000256" key="3">
    <source>
        <dbReference type="ARBA" id="ARBA00022448"/>
    </source>
</evidence>
<evidence type="ECO:0000256" key="1">
    <source>
        <dbReference type="ARBA" id="ARBA00004651"/>
    </source>
</evidence>
<keyword evidence="5 8" id="KW-0812">Transmembrane</keyword>
<name>A0ABW5QE92_9BACI</name>
<proteinExistence type="inferred from homology"/>
<dbReference type="InterPro" id="IPR002528">
    <property type="entry name" value="MATE_fam"/>
</dbReference>
<feature type="transmembrane region" description="Helical" evidence="8">
    <location>
        <begin position="50"/>
        <end position="73"/>
    </location>
</feature>
<dbReference type="PANTHER" id="PTHR43549">
    <property type="entry name" value="MULTIDRUG RESISTANCE PROTEIN YPNP-RELATED"/>
    <property type="match status" value="1"/>
</dbReference>
<feature type="transmembrane region" description="Helical" evidence="8">
    <location>
        <begin position="384"/>
        <end position="406"/>
    </location>
</feature>
<feature type="transmembrane region" description="Helical" evidence="8">
    <location>
        <begin position="94"/>
        <end position="116"/>
    </location>
</feature>
<feature type="transmembrane region" description="Helical" evidence="8">
    <location>
        <begin position="12"/>
        <end position="30"/>
    </location>
</feature>
<evidence type="ECO:0000256" key="4">
    <source>
        <dbReference type="ARBA" id="ARBA00022475"/>
    </source>
</evidence>
<dbReference type="PANTHER" id="PTHR43549:SF3">
    <property type="entry name" value="MULTIDRUG RESISTANCE PROTEIN YPNP-RELATED"/>
    <property type="match status" value="1"/>
</dbReference>
<evidence type="ECO:0000313" key="9">
    <source>
        <dbReference type="EMBL" id="MFD2640243.1"/>
    </source>
</evidence>
<reference evidence="10" key="1">
    <citation type="journal article" date="2019" name="Int. J. Syst. Evol. Microbiol.">
        <title>The Global Catalogue of Microorganisms (GCM) 10K type strain sequencing project: providing services to taxonomists for standard genome sequencing and annotation.</title>
        <authorList>
            <consortium name="The Broad Institute Genomics Platform"/>
            <consortium name="The Broad Institute Genome Sequencing Center for Infectious Disease"/>
            <person name="Wu L."/>
            <person name="Ma J."/>
        </authorList>
    </citation>
    <scope>NUCLEOTIDE SEQUENCE [LARGE SCALE GENOMIC DNA]</scope>
    <source>
        <strain evidence="10">TISTR 1571</strain>
    </source>
</reference>
<dbReference type="RefSeq" id="WP_377330358.1">
    <property type="nucleotide sequence ID" value="NZ_JBHUMZ010000052.1"/>
</dbReference>